<evidence type="ECO:0000259" key="2">
    <source>
        <dbReference type="Pfam" id="PF18726"/>
    </source>
</evidence>
<dbReference type="Proteomes" id="UP000774570">
    <property type="component" value="Unassembled WGS sequence"/>
</dbReference>
<gene>
    <name evidence="3" type="ORF">K1Y72_00920</name>
</gene>
<name>A0ABS7FKY7_9ACTN</name>
<feature type="region of interest" description="Disordered" evidence="1">
    <location>
        <begin position="1"/>
        <end position="31"/>
    </location>
</feature>
<reference evidence="3 4" key="1">
    <citation type="submission" date="2021-07" db="EMBL/GenBank/DDBJ databases">
        <title>Actinomadura sp. PM05-2 isolated from lichen.</title>
        <authorList>
            <person name="Somphong A."/>
            <person name="Phongsopitanun W."/>
            <person name="Tanasupawat S."/>
            <person name="Peongsungnone V."/>
        </authorList>
    </citation>
    <scope>NUCLEOTIDE SEQUENCE [LARGE SCALE GENOMIC DNA]</scope>
    <source>
        <strain evidence="3 4">PM05-2</strain>
    </source>
</reference>
<feature type="domain" description="SAV-6107-like HEPN" evidence="2">
    <location>
        <begin position="45"/>
        <end position="143"/>
    </location>
</feature>
<feature type="compositionally biased region" description="Pro residues" evidence="1">
    <location>
        <begin position="16"/>
        <end position="26"/>
    </location>
</feature>
<sequence>MSGTMTGPGGHDAAPSPRPRSHPAPRPARTAVGQLRNARMELAEAAEATSPSVRYVCAHLAALRAAAAVLSSKGPVDAPRRGRPRSVWVLLPEAEPALREWAAFFAAGADKRAAAEAGLPRAVTAREADELLHDADIFVTLVEDTLGVTSQPTLPATPLQATDVRAG</sequence>
<dbReference type="EMBL" id="JAIBOA010000001">
    <property type="protein sequence ID" value="MBW8480910.1"/>
    <property type="molecule type" value="Genomic_DNA"/>
</dbReference>
<dbReference type="Pfam" id="PF18726">
    <property type="entry name" value="HEPN_SAV_6107"/>
    <property type="match status" value="1"/>
</dbReference>
<accession>A0ABS7FKY7</accession>
<proteinExistence type="predicted"/>
<dbReference type="RefSeq" id="WP_220162254.1">
    <property type="nucleotide sequence ID" value="NZ_JAIBOA010000001.1"/>
</dbReference>
<organism evidence="3 4">
    <name type="scientific">Actinomadura parmotrematis</name>
    <dbReference type="NCBI Taxonomy" id="2864039"/>
    <lineage>
        <taxon>Bacteria</taxon>
        <taxon>Bacillati</taxon>
        <taxon>Actinomycetota</taxon>
        <taxon>Actinomycetes</taxon>
        <taxon>Streptosporangiales</taxon>
        <taxon>Thermomonosporaceae</taxon>
        <taxon>Actinomadura</taxon>
    </lineage>
</organism>
<feature type="compositionally biased region" description="Gly residues" evidence="1">
    <location>
        <begin position="1"/>
        <end position="10"/>
    </location>
</feature>
<evidence type="ECO:0000256" key="1">
    <source>
        <dbReference type="SAM" id="MobiDB-lite"/>
    </source>
</evidence>
<evidence type="ECO:0000313" key="4">
    <source>
        <dbReference type="Proteomes" id="UP000774570"/>
    </source>
</evidence>
<evidence type="ECO:0000313" key="3">
    <source>
        <dbReference type="EMBL" id="MBW8480910.1"/>
    </source>
</evidence>
<comment type="caution">
    <text evidence="3">The sequence shown here is derived from an EMBL/GenBank/DDBJ whole genome shotgun (WGS) entry which is preliminary data.</text>
</comment>
<dbReference type="InterPro" id="IPR040891">
    <property type="entry name" value="HEPN_SAV_6107"/>
</dbReference>
<keyword evidence="4" id="KW-1185">Reference proteome</keyword>
<protein>
    <recommendedName>
        <fullName evidence="2">SAV-6107-like HEPN domain-containing protein</fullName>
    </recommendedName>
</protein>